<organism evidence="9 10">
    <name type="scientific">Nothobranchius furzeri</name>
    <name type="common">Turquoise killifish</name>
    <dbReference type="NCBI Taxonomy" id="105023"/>
    <lineage>
        <taxon>Eukaryota</taxon>
        <taxon>Metazoa</taxon>
        <taxon>Chordata</taxon>
        <taxon>Craniata</taxon>
        <taxon>Vertebrata</taxon>
        <taxon>Euteleostomi</taxon>
        <taxon>Actinopterygii</taxon>
        <taxon>Neopterygii</taxon>
        <taxon>Teleostei</taxon>
        <taxon>Neoteleostei</taxon>
        <taxon>Acanthomorphata</taxon>
        <taxon>Ovalentaria</taxon>
        <taxon>Atherinomorphae</taxon>
        <taxon>Cyprinodontiformes</taxon>
        <taxon>Nothobranchiidae</taxon>
        <taxon>Nothobranchius</taxon>
    </lineage>
</organism>
<comment type="subcellular location">
    <subcellularLocation>
        <location evidence="1">Cell membrane</location>
    </subcellularLocation>
</comment>
<keyword evidence="2" id="KW-1003">Cell membrane</keyword>
<dbReference type="Pfam" id="PF07686">
    <property type="entry name" value="V-set"/>
    <property type="match status" value="1"/>
</dbReference>
<dbReference type="SMART" id="SM00409">
    <property type="entry name" value="IG"/>
    <property type="match status" value="1"/>
</dbReference>
<protein>
    <recommendedName>
        <fullName evidence="8">Ig-like domain-containing protein</fullName>
    </recommendedName>
</protein>
<dbReference type="PANTHER" id="PTHR19433">
    <property type="entry name" value="T-CELL RECEPTOR ALPHA CHAIN V REGION-RELATED"/>
    <property type="match status" value="1"/>
</dbReference>
<dbReference type="InterPro" id="IPR007110">
    <property type="entry name" value="Ig-like_dom"/>
</dbReference>
<keyword evidence="3" id="KW-0732">Signal</keyword>
<sequence length="116" mass="13481">CSNITLIPVKVRHGDNVTLYCDCRVALGIYIIWYRNCSHENQPQLALKFNTEYQQKKRFARYEFQKNFSSDSYNLVISNTTSSDEGLYYCGTNDPIISSKEIYKYGNITTRLIVSK</sequence>
<dbReference type="GO" id="GO:0009617">
    <property type="term" value="P:response to bacterium"/>
    <property type="evidence" value="ECO:0007669"/>
    <property type="project" value="TreeGrafter"/>
</dbReference>
<evidence type="ECO:0000259" key="8">
    <source>
        <dbReference type="PROSITE" id="PS50835"/>
    </source>
</evidence>
<dbReference type="Proteomes" id="UP000694548">
    <property type="component" value="Unassembled WGS sequence"/>
</dbReference>
<dbReference type="GO" id="GO:0005886">
    <property type="term" value="C:plasma membrane"/>
    <property type="evidence" value="ECO:0007669"/>
    <property type="project" value="UniProtKB-SubCell"/>
</dbReference>
<proteinExistence type="predicted"/>
<feature type="domain" description="Ig-like" evidence="8">
    <location>
        <begin position="2"/>
        <end position="109"/>
    </location>
</feature>
<keyword evidence="6" id="KW-1015">Disulfide bond</keyword>
<dbReference type="GO" id="GO:0002376">
    <property type="term" value="P:immune system process"/>
    <property type="evidence" value="ECO:0007669"/>
    <property type="project" value="UniProtKB-KW"/>
</dbReference>
<dbReference type="InterPro" id="IPR013106">
    <property type="entry name" value="Ig_V-set"/>
</dbReference>
<dbReference type="InterPro" id="IPR036179">
    <property type="entry name" value="Ig-like_dom_sf"/>
</dbReference>
<accession>A0A8C6LXZ5</accession>
<keyword evidence="4" id="KW-0391">Immunity</keyword>
<dbReference type="Ensembl" id="ENSNFUT00015028288.1">
    <property type="protein sequence ID" value="ENSNFUP00015027078.1"/>
    <property type="gene ID" value="ENSNFUG00015013130.1"/>
</dbReference>
<evidence type="ECO:0000256" key="3">
    <source>
        <dbReference type="ARBA" id="ARBA00022729"/>
    </source>
</evidence>
<evidence type="ECO:0000256" key="7">
    <source>
        <dbReference type="ARBA" id="ARBA00023180"/>
    </source>
</evidence>
<evidence type="ECO:0000313" key="9">
    <source>
        <dbReference type="Ensembl" id="ENSNFUP00015027078.1"/>
    </source>
</evidence>
<evidence type="ECO:0000256" key="5">
    <source>
        <dbReference type="ARBA" id="ARBA00023136"/>
    </source>
</evidence>
<dbReference type="InterPro" id="IPR003599">
    <property type="entry name" value="Ig_sub"/>
</dbReference>
<dbReference type="SUPFAM" id="SSF48726">
    <property type="entry name" value="Immunoglobulin"/>
    <property type="match status" value="1"/>
</dbReference>
<dbReference type="GeneTree" id="ENSGT00400000023727"/>
<dbReference type="InterPro" id="IPR052051">
    <property type="entry name" value="TCR_complex_component"/>
</dbReference>
<dbReference type="InterPro" id="IPR013783">
    <property type="entry name" value="Ig-like_fold"/>
</dbReference>
<name>A0A8C6LXZ5_NOTFU</name>
<keyword evidence="7" id="KW-0325">Glycoprotein</keyword>
<dbReference type="PANTHER" id="PTHR19433:SF111">
    <property type="entry name" value="T CELL RECEPTOR ALPHA VARIABLE 4"/>
    <property type="match status" value="1"/>
</dbReference>
<evidence type="ECO:0000256" key="1">
    <source>
        <dbReference type="ARBA" id="ARBA00004236"/>
    </source>
</evidence>
<keyword evidence="5" id="KW-0472">Membrane</keyword>
<evidence type="ECO:0000313" key="10">
    <source>
        <dbReference type="Proteomes" id="UP000694548"/>
    </source>
</evidence>
<evidence type="ECO:0000256" key="4">
    <source>
        <dbReference type="ARBA" id="ARBA00022859"/>
    </source>
</evidence>
<reference evidence="9" key="2">
    <citation type="submission" date="2025-09" db="UniProtKB">
        <authorList>
            <consortium name="Ensembl"/>
        </authorList>
    </citation>
    <scope>IDENTIFICATION</scope>
</reference>
<dbReference type="AlphaFoldDB" id="A0A8C6LXZ5"/>
<evidence type="ECO:0000256" key="6">
    <source>
        <dbReference type="ARBA" id="ARBA00023157"/>
    </source>
</evidence>
<reference evidence="9" key="1">
    <citation type="submission" date="2025-08" db="UniProtKB">
        <authorList>
            <consortium name="Ensembl"/>
        </authorList>
    </citation>
    <scope>IDENTIFICATION</scope>
</reference>
<dbReference type="PROSITE" id="PS50835">
    <property type="entry name" value="IG_LIKE"/>
    <property type="match status" value="1"/>
</dbReference>
<evidence type="ECO:0000256" key="2">
    <source>
        <dbReference type="ARBA" id="ARBA00022475"/>
    </source>
</evidence>
<dbReference type="Gene3D" id="2.60.40.10">
    <property type="entry name" value="Immunoglobulins"/>
    <property type="match status" value="1"/>
</dbReference>
<keyword evidence="10" id="KW-1185">Reference proteome</keyword>